<dbReference type="SMART" id="SM00368">
    <property type="entry name" value="LRR_RI"/>
    <property type="match status" value="9"/>
</dbReference>
<evidence type="ECO:0000313" key="6">
    <source>
        <dbReference type="EMBL" id="EFC40848.1"/>
    </source>
</evidence>
<dbReference type="SUPFAM" id="SSF52047">
    <property type="entry name" value="RNI-like"/>
    <property type="match status" value="2"/>
</dbReference>
<dbReference type="Pfam" id="PF00560">
    <property type="entry name" value="LRR_1"/>
    <property type="match status" value="1"/>
</dbReference>
<dbReference type="VEuPathDB" id="AmoebaDB:NAEGRDRAFT_71175"/>
<dbReference type="InterPro" id="IPR001611">
    <property type="entry name" value="Leu-rich_rpt"/>
</dbReference>
<proteinExistence type="predicted"/>
<dbReference type="InParanoid" id="D2VQC3"/>
<dbReference type="PANTHER" id="PTHR24113">
    <property type="entry name" value="RAN GTPASE-ACTIVATING PROTEIN 1"/>
    <property type="match status" value="1"/>
</dbReference>
<dbReference type="GO" id="GO:0006913">
    <property type="term" value="P:nucleocytoplasmic transport"/>
    <property type="evidence" value="ECO:0007669"/>
    <property type="project" value="TreeGrafter"/>
</dbReference>
<protein>
    <submittedName>
        <fullName evidence="6">Predicted protein</fullName>
    </submittedName>
</protein>
<keyword evidence="4" id="KW-0175">Coiled coil</keyword>
<evidence type="ECO:0000256" key="5">
    <source>
        <dbReference type="SAM" id="MobiDB-lite"/>
    </source>
</evidence>
<keyword evidence="3" id="KW-0677">Repeat</keyword>
<feature type="region of interest" description="Disordered" evidence="5">
    <location>
        <begin position="676"/>
        <end position="817"/>
    </location>
</feature>
<feature type="compositionally biased region" description="Basic and acidic residues" evidence="5">
    <location>
        <begin position="733"/>
        <end position="749"/>
    </location>
</feature>
<accession>D2VQC3</accession>
<dbReference type="PANTHER" id="PTHR24113:SF12">
    <property type="entry name" value="RAN GTPASE-ACTIVATING PROTEIN 1"/>
    <property type="match status" value="1"/>
</dbReference>
<dbReference type="KEGG" id="ngr:NAEGRDRAFT_71175"/>
<dbReference type="GO" id="GO:0005829">
    <property type="term" value="C:cytosol"/>
    <property type="evidence" value="ECO:0007669"/>
    <property type="project" value="TreeGrafter"/>
</dbReference>
<dbReference type="OrthoDB" id="120976at2759"/>
<dbReference type="OMA" id="CLRLGQT"/>
<dbReference type="Gene3D" id="3.80.10.10">
    <property type="entry name" value="Ribonuclease Inhibitor"/>
    <property type="match status" value="3"/>
</dbReference>
<evidence type="ECO:0000256" key="3">
    <source>
        <dbReference type="ARBA" id="ARBA00022737"/>
    </source>
</evidence>
<dbReference type="GO" id="GO:0031267">
    <property type="term" value="F:small GTPase binding"/>
    <property type="evidence" value="ECO:0007669"/>
    <property type="project" value="TreeGrafter"/>
</dbReference>
<feature type="compositionally biased region" description="Basic and acidic residues" evidence="5">
    <location>
        <begin position="688"/>
        <end position="697"/>
    </location>
</feature>
<dbReference type="eggNOG" id="KOG4308">
    <property type="taxonomic scope" value="Eukaryota"/>
</dbReference>
<evidence type="ECO:0000256" key="4">
    <source>
        <dbReference type="SAM" id="Coils"/>
    </source>
</evidence>
<dbReference type="EMBL" id="GG738889">
    <property type="protein sequence ID" value="EFC40848.1"/>
    <property type="molecule type" value="Genomic_DNA"/>
</dbReference>
<evidence type="ECO:0000256" key="2">
    <source>
        <dbReference type="ARBA" id="ARBA00022614"/>
    </source>
</evidence>
<feature type="compositionally biased region" description="Low complexity" evidence="5">
    <location>
        <begin position="767"/>
        <end position="779"/>
    </location>
</feature>
<dbReference type="GO" id="GO:0005634">
    <property type="term" value="C:nucleus"/>
    <property type="evidence" value="ECO:0007669"/>
    <property type="project" value="TreeGrafter"/>
</dbReference>
<evidence type="ECO:0000256" key="1">
    <source>
        <dbReference type="ARBA" id="ARBA00022468"/>
    </source>
</evidence>
<feature type="compositionally biased region" description="Low complexity" evidence="5">
    <location>
        <begin position="699"/>
        <end position="732"/>
    </location>
</feature>
<name>D2VQC3_NAEGR</name>
<dbReference type="Pfam" id="PF13516">
    <property type="entry name" value="LRR_6"/>
    <property type="match status" value="6"/>
</dbReference>
<dbReference type="GeneID" id="8859261"/>
<feature type="coiled-coil region" evidence="4">
    <location>
        <begin position="518"/>
        <end position="609"/>
    </location>
</feature>
<keyword evidence="1" id="KW-0343">GTPase activation</keyword>
<evidence type="ECO:0000313" key="7">
    <source>
        <dbReference type="Proteomes" id="UP000006671"/>
    </source>
</evidence>
<keyword evidence="7" id="KW-1185">Reference proteome</keyword>
<dbReference type="AlphaFoldDB" id="D2VQC3"/>
<feature type="compositionally biased region" description="Polar residues" evidence="5">
    <location>
        <begin position="797"/>
        <end position="817"/>
    </location>
</feature>
<sequence>MLDKFFSEIFLSYCSDTQQRPERELALNLKQLLEKNCTEEKFILRSQRIGIATANSLARYFAQTVSKDSPLHVLDLHENVIRDKGVQALIDELKSLNTVKILDLGSNDLGSESAILIADYLKKPDCKLESLILGSSDSDLYANKIEAEGGVSIAEALSSNFTLHTLDFNRNSQLGRKTQQAFFALADAFDENKTISCLRLGQTNMGSVAAVNVIQSLEGNSNLRYLDLHGNDLPVDIAESLGKLTCTCKNLSVLLLQNNCLKQTGAEILCNFLKQNTFITVLNLAGNEIGNEGASYVADYLSCKHTLVYLNLSKNQITEEGIITIAQAINCPQNTLHSLNLSNNRVGNSGAKALAKCVEYDQCGIVNLELNSCGIGDQGAVSLCLSLTCNTTLLYMKVHNNHISEEAGKAVLDLLEKNHTLMSFDVRGNQLDHPTYLKIKKVLQRNKTDKMLIEPNKLKKEVIRLKYVQKLLQDASKELEYQENIRLETTSKVERINERIKVITEETDSSASDIISQIKEEQKRIDFFQDRITAVMEDKKQKNAKNEQLMKIKMDNHQKELDAKAEIEEELNDAREMLQDTRKRKEIEIKTLQEKIKSVKLAAQDEEKKREKHSMEIVDIRVRLHDIETEFIKQFGEDHQEKIDQMYMEMKKEDEETFVRLGSKTNLLVDMEALKKAKSSTTPGTSHPSKDSSKDSGKTTPHSSTATATTSTTGVGISGTSSTTRPTTPKEPSSGKDTPKTPKDTKDTSTKTGRSSTIATTGRRKSPPSGTRRNTSTTPSTPPPITNVDTKTPPPSNNQGKMRVTNLSIYDSTLSNK</sequence>
<dbReference type="InterPro" id="IPR032675">
    <property type="entry name" value="LRR_dom_sf"/>
</dbReference>
<keyword evidence="2" id="KW-0433">Leucine-rich repeat</keyword>
<dbReference type="GO" id="GO:0048471">
    <property type="term" value="C:perinuclear region of cytoplasm"/>
    <property type="evidence" value="ECO:0007669"/>
    <property type="project" value="TreeGrafter"/>
</dbReference>
<reference evidence="6 7" key="1">
    <citation type="journal article" date="2010" name="Cell">
        <title>The genome of Naegleria gruberi illuminates early eukaryotic versatility.</title>
        <authorList>
            <person name="Fritz-Laylin L.K."/>
            <person name="Prochnik S.E."/>
            <person name="Ginger M.L."/>
            <person name="Dacks J.B."/>
            <person name="Carpenter M.L."/>
            <person name="Field M.C."/>
            <person name="Kuo A."/>
            <person name="Paredez A."/>
            <person name="Chapman J."/>
            <person name="Pham J."/>
            <person name="Shu S."/>
            <person name="Neupane R."/>
            <person name="Cipriano M."/>
            <person name="Mancuso J."/>
            <person name="Tu H."/>
            <person name="Salamov A."/>
            <person name="Lindquist E."/>
            <person name="Shapiro H."/>
            <person name="Lucas S."/>
            <person name="Grigoriev I.V."/>
            <person name="Cande W.Z."/>
            <person name="Fulton C."/>
            <person name="Rokhsar D.S."/>
            <person name="Dawson S.C."/>
        </authorList>
    </citation>
    <scope>NUCLEOTIDE SEQUENCE [LARGE SCALE GENOMIC DNA]</scope>
    <source>
        <strain evidence="6 7">NEG-M</strain>
    </source>
</reference>
<dbReference type="RefSeq" id="XP_002673592.1">
    <property type="nucleotide sequence ID" value="XM_002673546.1"/>
</dbReference>
<dbReference type="Proteomes" id="UP000006671">
    <property type="component" value="Unassembled WGS sequence"/>
</dbReference>
<dbReference type="GO" id="GO:0005096">
    <property type="term" value="F:GTPase activator activity"/>
    <property type="evidence" value="ECO:0007669"/>
    <property type="project" value="UniProtKB-KW"/>
</dbReference>
<organism evidence="7">
    <name type="scientific">Naegleria gruberi</name>
    <name type="common">Amoeba</name>
    <dbReference type="NCBI Taxonomy" id="5762"/>
    <lineage>
        <taxon>Eukaryota</taxon>
        <taxon>Discoba</taxon>
        <taxon>Heterolobosea</taxon>
        <taxon>Tetramitia</taxon>
        <taxon>Eutetramitia</taxon>
        <taxon>Vahlkampfiidae</taxon>
        <taxon>Naegleria</taxon>
    </lineage>
</organism>
<gene>
    <name evidence="6" type="ORF">NAEGRDRAFT_71175</name>
</gene>
<dbReference type="InterPro" id="IPR027038">
    <property type="entry name" value="RanGap"/>
</dbReference>